<comment type="caution">
    <text evidence="1">The sequence shown here is derived from an EMBL/GenBank/DDBJ whole genome shotgun (WGS) entry which is preliminary data.</text>
</comment>
<keyword evidence="2" id="KW-1185">Reference proteome</keyword>
<accession>A0AAD6MQM1</accession>
<protein>
    <submittedName>
        <fullName evidence="1">Uncharacterized protein</fullName>
    </submittedName>
</protein>
<name>A0AAD6MQM1_9EURO</name>
<reference evidence="1" key="1">
    <citation type="journal article" date="2023" name="IMA Fungus">
        <title>Comparative genomic study of the Penicillium genus elucidates a diverse pangenome and 15 lateral gene transfer events.</title>
        <authorList>
            <person name="Petersen C."/>
            <person name="Sorensen T."/>
            <person name="Nielsen M.R."/>
            <person name="Sondergaard T.E."/>
            <person name="Sorensen J.L."/>
            <person name="Fitzpatrick D.A."/>
            <person name="Frisvad J.C."/>
            <person name="Nielsen K.L."/>
        </authorList>
    </citation>
    <scope>NUCLEOTIDE SEQUENCE</scope>
    <source>
        <strain evidence="1">IBT 17514</strain>
    </source>
</reference>
<dbReference type="EMBL" id="JAQJAN010000021">
    <property type="protein sequence ID" value="KAJ5703688.1"/>
    <property type="molecule type" value="Genomic_DNA"/>
</dbReference>
<organism evidence="1 2">
    <name type="scientific">Penicillium malachiteum</name>
    <dbReference type="NCBI Taxonomy" id="1324776"/>
    <lineage>
        <taxon>Eukaryota</taxon>
        <taxon>Fungi</taxon>
        <taxon>Dikarya</taxon>
        <taxon>Ascomycota</taxon>
        <taxon>Pezizomycotina</taxon>
        <taxon>Eurotiomycetes</taxon>
        <taxon>Eurotiomycetidae</taxon>
        <taxon>Eurotiales</taxon>
        <taxon>Aspergillaceae</taxon>
        <taxon>Penicillium</taxon>
    </lineage>
</organism>
<dbReference type="AlphaFoldDB" id="A0AAD6MQM1"/>
<reference evidence="1" key="2">
    <citation type="submission" date="2023-01" db="EMBL/GenBank/DDBJ databases">
        <authorList>
            <person name="Petersen C."/>
        </authorList>
    </citation>
    <scope>NUCLEOTIDE SEQUENCE</scope>
    <source>
        <strain evidence="1">IBT 17514</strain>
    </source>
</reference>
<proteinExistence type="predicted"/>
<gene>
    <name evidence="1" type="ORF">N7493_011613</name>
</gene>
<sequence length="219" mass="24427">MKEESDNRSLEDEIVHPSTASSTIANGEILVVSEDINGANHGDVLISSATNPSKTVYQVTSNISINRRKPKLVLSHDGKLIAHLFHHWMTGYKIGVDRYGSGDESRMQWVELKRDGFATLKKSYSFDWNGRTYILARMRGENGHGTDSELNKGWRNYKVVEKDGEPVAIFTADASEKDKGILALRSGLDPDVKVFAVIAIMEWREVARRQRHTAGGVVS</sequence>
<evidence type="ECO:0000313" key="1">
    <source>
        <dbReference type="EMBL" id="KAJ5703688.1"/>
    </source>
</evidence>
<evidence type="ECO:0000313" key="2">
    <source>
        <dbReference type="Proteomes" id="UP001215712"/>
    </source>
</evidence>
<dbReference type="Proteomes" id="UP001215712">
    <property type="component" value="Unassembled WGS sequence"/>
</dbReference>